<evidence type="ECO:0000256" key="1">
    <source>
        <dbReference type="SAM" id="MobiDB-lite"/>
    </source>
</evidence>
<evidence type="ECO:0000313" key="2">
    <source>
        <dbReference type="EMBL" id="MBO3738125.1"/>
    </source>
</evidence>
<organism evidence="2 3">
    <name type="scientific">Actinoplanes flavus</name>
    <dbReference type="NCBI Taxonomy" id="2820290"/>
    <lineage>
        <taxon>Bacteria</taxon>
        <taxon>Bacillati</taxon>
        <taxon>Actinomycetota</taxon>
        <taxon>Actinomycetes</taxon>
        <taxon>Micromonosporales</taxon>
        <taxon>Micromonosporaceae</taxon>
        <taxon>Actinoplanes</taxon>
    </lineage>
</organism>
<dbReference type="EMBL" id="JAGFNS010000006">
    <property type="protein sequence ID" value="MBO3738125.1"/>
    <property type="molecule type" value="Genomic_DNA"/>
</dbReference>
<accession>A0ABS3UH67</accession>
<feature type="region of interest" description="Disordered" evidence="1">
    <location>
        <begin position="335"/>
        <end position="363"/>
    </location>
</feature>
<name>A0ABS3UH67_9ACTN</name>
<dbReference type="RefSeq" id="WP_208467313.1">
    <property type="nucleotide sequence ID" value="NZ_JAGFNS010000006.1"/>
</dbReference>
<sequence length="363" mass="42058">MEITPELVVERVRAAGGRLVLTNLEPDELAAWRRASKAAYLRLLRAGHERLERSGQPGTLRLVLKRLDEKPTPPDPAQLAALRKAPEPVLPRTGEFVDRVVPAPSKVANPHPIAEELVQSLDRLDRFLYGADFSWRAPRPGYPLVKMRRIWQALIKEAAFRGYTVRFSLDHRDRYDRGQLVIEIGRDEFPIVLYGDRKHTLTLTIKQRHPNRRRGYDSWAEAPDRPLHTRLGEVFTHIERWADLLIQQREKERQRERDARRRREQIEAAARSRYVEEDRRTVLARRIAEADFADDARAYSAALAAAADRLPLPRADDVRAWAHWVGEHADRIDPRRKLKGMPAEPNPSRDDLKPFLPNNGLWY</sequence>
<protein>
    <submittedName>
        <fullName evidence="2">Uncharacterized protein</fullName>
    </submittedName>
</protein>
<gene>
    <name evidence="2" type="ORF">J5X75_11380</name>
</gene>
<keyword evidence="3" id="KW-1185">Reference proteome</keyword>
<reference evidence="2 3" key="1">
    <citation type="submission" date="2021-03" db="EMBL/GenBank/DDBJ databases">
        <title>Actinoplanes flavus sp. nov., a novel actinomycete isolated from Coconut Palm rhizosphere soil.</title>
        <authorList>
            <person name="Luo X."/>
        </authorList>
    </citation>
    <scope>NUCLEOTIDE SEQUENCE [LARGE SCALE GENOMIC DNA]</scope>
    <source>
        <strain evidence="2 3">NEAU-H7</strain>
    </source>
</reference>
<comment type="caution">
    <text evidence="2">The sequence shown here is derived from an EMBL/GenBank/DDBJ whole genome shotgun (WGS) entry which is preliminary data.</text>
</comment>
<proteinExistence type="predicted"/>
<evidence type="ECO:0000313" key="3">
    <source>
        <dbReference type="Proteomes" id="UP000679690"/>
    </source>
</evidence>
<dbReference type="Proteomes" id="UP000679690">
    <property type="component" value="Unassembled WGS sequence"/>
</dbReference>